<dbReference type="Proteomes" id="UP000059188">
    <property type="component" value="Unassembled WGS sequence"/>
</dbReference>
<name>A0A0B7FRB9_THACB</name>
<reference evidence="2 3" key="1">
    <citation type="submission" date="2014-11" db="EMBL/GenBank/DDBJ databases">
        <authorList>
            <person name="Wibberg Daniel"/>
        </authorList>
    </citation>
    <scope>NUCLEOTIDE SEQUENCE [LARGE SCALE GENOMIC DNA]</scope>
    <source>
        <strain evidence="2">Rhizoctonia solani AG1-IB 7/3/14</strain>
    </source>
</reference>
<keyword evidence="3" id="KW-1185">Reference proteome</keyword>
<protein>
    <submittedName>
        <fullName evidence="2">Uncharacterized protein</fullName>
    </submittedName>
</protein>
<dbReference type="AlphaFoldDB" id="A0A0B7FRB9"/>
<feature type="region of interest" description="Disordered" evidence="1">
    <location>
        <begin position="1"/>
        <end position="69"/>
    </location>
</feature>
<evidence type="ECO:0000313" key="3">
    <source>
        <dbReference type="Proteomes" id="UP000059188"/>
    </source>
</evidence>
<evidence type="ECO:0000313" key="2">
    <source>
        <dbReference type="EMBL" id="CEL60526.1"/>
    </source>
</evidence>
<gene>
    <name evidence="2" type="ORF">RSOLAG1IB_09708</name>
</gene>
<sequence>MSDMTSSAATELILSRRSSNRLDQHPLLSSTSPTQRPPPRSNRRDLHLSLRNVAPVSSEPRRFPGLTAR</sequence>
<accession>A0A0B7FRB9</accession>
<evidence type="ECO:0000256" key="1">
    <source>
        <dbReference type="SAM" id="MobiDB-lite"/>
    </source>
</evidence>
<dbReference type="EMBL" id="LN679148">
    <property type="protein sequence ID" value="CEL60526.1"/>
    <property type="molecule type" value="Genomic_DNA"/>
</dbReference>
<organism evidence="2 3">
    <name type="scientific">Thanatephorus cucumeris (strain AG1-IB / isolate 7/3/14)</name>
    <name type="common">Lettuce bottom rot fungus</name>
    <name type="synonym">Rhizoctonia solani</name>
    <dbReference type="NCBI Taxonomy" id="1108050"/>
    <lineage>
        <taxon>Eukaryota</taxon>
        <taxon>Fungi</taxon>
        <taxon>Dikarya</taxon>
        <taxon>Basidiomycota</taxon>
        <taxon>Agaricomycotina</taxon>
        <taxon>Agaricomycetes</taxon>
        <taxon>Cantharellales</taxon>
        <taxon>Ceratobasidiaceae</taxon>
        <taxon>Rhizoctonia</taxon>
        <taxon>Rhizoctonia solani AG-1</taxon>
    </lineage>
</organism>
<proteinExistence type="predicted"/>